<evidence type="ECO:0000256" key="3">
    <source>
        <dbReference type="ARBA" id="ARBA00023284"/>
    </source>
</evidence>
<accession>L0RAE1</accession>
<dbReference type="Gene3D" id="3.40.30.10">
    <property type="entry name" value="Glutaredoxin"/>
    <property type="match status" value="1"/>
</dbReference>
<evidence type="ECO:0000313" key="6">
    <source>
        <dbReference type="EMBL" id="CCO23182.1"/>
    </source>
</evidence>
<dbReference type="CDD" id="cd02966">
    <property type="entry name" value="TlpA_like_family"/>
    <property type="match status" value="1"/>
</dbReference>
<dbReference type="InterPro" id="IPR036249">
    <property type="entry name" value="Thioredoxin-like_sf"/>
</dbReference>
<evidence type="ECO:0000313" key="7">
    <source>
        <dbReference type="Proteomes" id="UP000010808"/>
    </source>
</evidence>
<dbReference type="InterPro" id="IPR017937">
    <property type="entry name" value="Thioredoxin_CS"/>
</dbReference>
<dbReference type="GO" id="GO:0017004">
    <property type="term" value="P:cytochrome complex assembly"/>
    <property type="evidence" value="ECO:0007669"/>
    <property type="project" value="UniProtKB-KW"/>
</dbReference>
<keyword evidence="2" id="KW-0201">Cytochrome c-type biogenesis</keyword>
<dbReference type="HOGENOM" id="CLU_042529_11_2_7"/>
<dbReference type="eggNOG" id="COG0526">
    <property type="taxonomic scope" value="Bacteria"/>
</dbReference>
<proteinExistence type="predicted"/>
<dbReference type="PROSITE" id="PS51257">
    <property type="entry name" value="PROKAR_LIPOPROTEIN"/>
    <property type="match status" value="1"/>
</dbReference>
<gene>
    <name evidence="6" type="ORF">DESAM_20895</name>
</gene>
<keyword evidence="4" id="KW-0732">Signal</keyword>
<dbReference type="PROSITE" id="PS00194">
    <property type="entry name" value="THIOREDOXIN_1"/>
    <property type="match status" value="1"/>
</dbReference>
<dbReference type="PROSITE" id="PS51352">
    <property type="entry name" value="THIOREDOXIN_2"/>
    <property type="match status" value="1"/>
</dbReference>
<evidence type="ECO:0000259" key="5">
    <source>
        <dbReference type="PROSITE" id="PS51352"/>
    </source>
</evidence>
<dbReference type="PATRIC" id="fig|1121451.3.peg.1163"/>
<name>L0RAE1_9BACT</name>
<sequence>MKFFNKTSVIMALMLLFVVGCNKAETAQKGVENINAQAVQDLISNNKGKVVLVNFWATWCPPCRAEIPELVELRKKFSDDELVMIGVSVDAEPGAVTKFLADGNEFNYPVYFADQDVSSFFRIQSIPRTMLYDGNGKRVFDKEGSYPGAMFENYIKKLLKDR</sequence>
<dbReference type="InterPro" id="IPR050553">
    <property type="entry name" value="Thioredoxin_ResA/DsbE_sf"/>
</dbReference>
<dbReference type="PANTHER" id="PTHR42852">
    <property type="entry name" value="THIOL:DISULFIDE INTERCHANGE PROTEIN DSBE"/>
    <property type="match status" value="1"/>
</dbReference>
<dbReference type="Pfam" id="PF08534">
    <property type="entry name" value="Redoxin"/>
    <property type="match status" value="1"/>
</dbReference>
<feature type="signal peptide" evidence="4">
    <location>
        <begin position="1"/>
        <end position="24"/>
    </location>
</feature>
<reference evidence="6 7" key="1">
    <citation type="submission" date="2012-10" db="EMBL/GenBank/DDBJ databases">
        <authorList>
            <person name="Genoscope - CEA"/>
        </authorList>
    </citation>
    <scope>NUCLEOTIDE SEQUENCE [LARGE SCALE GENOMIC DNA]</scope>
    <source>
        <strain evidence="7">AM13 / DSM 14728</strain>
    </source>
</reference>
<dbReference type="PANTHER" id="PTHR42852:SF17">
    <property type="entry name" value="THIOREDOXIN-LIKE PROTEIN HI_1115"/>
    <property type="match status" value="1"/>
</dbReference>
<dbReference type="OrthoDB" id="9813820at2"/>
<dbReference type="SUPFAM" id="SSF52833">
    <property type="entry name" value="Thioredoxin-like"/>
    <property type="match status" value="1"/>
</dbReference>
<dbReference type="STRING" id="1121451.DESAM_20895"/>
<dbReference type="RefSeq" id="WP_015335787.1">
    <property type="nucleotide sequence ID" value="NC_020055.1"/>
</dbReference>
<dbReference type="KEGG" id="dhy:DESAM_20895"/>
<organism evidence="6 7">
    <name type="scientific">Maridesulfovibrio hydrothermalis AM13 = DSM 14728</name>
    <dbReference type="NCBI Taxonomy" id="1121451"/>
    <lineage>
        <taxon>Bacteria</taxon>
        <taxon>Pseudomonadati</taxon>
        <taxon>Thermodesulfobacteriota</taxon>
        <taxon>Desulfovibrionia</taxon>
        <taxon>Desulfovibrionales</taxon>
        <taxon>Desulfovibrionaceae</taxon>
        <taxon>Maridesulfovibrio</taxon>
    </lineage>
</organism>
<evidence type="ECO:0000256" key="1">
    <source>
        <dbReference type="ARBA" id="ARBA00004196"/>
    </source>
</evidence>
<dbReference type="GO" id="GO:0030313">
    <property type="term" value="C:cell envelope"/>
    <property type="evidence" value="ECO:0007669"/>
    <property type="project" value="UniProtKB-SubCell"/>
</dbReference>
<keyword evidence="3" id="KW-0676">Redox-active center</keyword>
<dbReference type="Proteomes" id="UP000010808">
    <property type="component" value="Chromosome"/>
</dbReference>
<dbReference type="InterPro" id="IPR013766">
    <property type="entry name" value="Thioredoxin_domain"/>
</dbReference>
<dbReference type="InterPro" id="IPR013740">
    <property type="entry name" value="Redoxin"/>
</dbReference>
<evidence type="ECO:0000256" key="4">
    <source>
        <dbReference type="SAM" id="SignalP"/>
    </source>
</evidence>
<evidence type="ECO:0000256" key="2">
    <source>
        <dbReference type="ARBA" id="ARBA00022748"/>
    </source>
</evidence>
<feature type="chain" id="PRO_5003947210" evidence="4">
    <location>
        <begin position="25"/>
        <end position="162"/>
    </location>
</feature>
<comment type="subcellular location">
    <subcellularLocation>
        <location evidence="1">Cell envelope</location>
    </subcellularLocation>
</comment>
<dbReference type="EMBL" id="FO203522">
    <property type="protein sequence ID" value="CCO23182.1"/>
    <property type="molecule type" value="Genomic_DNA"/>
</dbReference>
<dbReference type="AlphaFoldDB" id="L0RAE1"/>
<keyword evidence="7" id="KW-1185">Reference proteome</keyword>
<protein>
    <submittedName>
        <fullName evidence="6">Redoxin domain protein</fullName>
    </submittedName>
</protein>
<feature type="domain" description="Thioredoxin" evidence="5">
    <location>
        <begin position="17"/>
        <end position="160"/>
    </location>
</feature>
<dbReference type="GO" id="GO:0016491">
    <property type="term" value="F:oxidoreductase activity"/>
    <property type="evidence" value="ECO:0007669"/>
    <property type="project" value="InterPro"/>
</dbReference>